<feature type="transmembrane region" description="Helical" evidence="1">
    <location>
        <begin position="143"/>
        <end position="164"/>
    </location>
</feature>
<keyword evidence="1" id="KW-0812">Transmembrane</keyword>
<dbReference type="Proteomes" id="UP000287872">
    <property type="component" value="Unassembled WGS sequence"/>
</dbReference>
<gene>
    <name evidence="2" type="ORF">Ctaglu_44410</name>
</gene>
<proteinExistence type="predicted"/>
<dbReference type="Pfam" id="PF12730">
    <property type="entry name" value="ABC2_membrane_4"/>
    <property type="match status" value="1"/>
</dbReference>
<evidence type="ECO:0000256" key="1">
    <source>
        <dbReference type="SAM" id="Phobius"/>
    </source>
</evidence>
<feature type="transmembrane region" description="Helical" evidence="1">
    <location>
        <begin position="18"/>
        <end position="37"/>
    </location>
</feature>
<dbReference type="EMBL" id="BHYK01000042">
    <property type="protein sequence ID" value="GCD12818.1"/>
    <property type="molecule type" value="Genomic_DNA"/>
</dbReference>
<feature type="transmembrane region" description="Helical" evidence="1">
    <location>
        <begin position="171"/>
        <end position="195"/>
    </location>
</feature>
<comment type="caution">
    <text evidence="2">The sequence shown here is derived from an EMBL/GenBank/DDBJ whole genome shotgun (WGS) entry which is preliminary data.</text>
</comment>
<dbReference type="RefSeq" id="WP_125005807.1">
    <property type="nucleotide sequence ID" value="NZ_BHYK01000042.1"/>
</dbReference>
<name>A0A401UTP0_9CLOT</name>
<keyword evidence="1" id="KW-1133">Transmembrane helix</keyword>
<evidence type="ECO:0000313" key="3">
    <source>
        <dbReference type="Proteomes" id="UP000287872"/>
    </source>
</evidence>
<feature type="transmembrane region" description="Helical" evidence="1">
    <location>
        <begin position="98"/>
        <end position="123"/>
    </location>
</feature>
<dbReference type="OrthoDB" id="1906138at2"/>
<dbReference type="PANTHER" id="PTHR37305:SF1">
    <property type="entry name" value="MEMBRANE PROTEIN"/>
    <property type="match status" value="1"/>
</dbReference>
<sequence length="243" mass="26802">MLKIFKNEIIKMVSSKKFYLLCALLIFSIILMGTVVGPRINANNFMIATLDGMVMKPIVPIFMVLVIVEVLTEDYSLGTMKFSLMTTIKKSDFIIGKLLFIDLYALIFMAISFIFSYIVGTIIFGLVGKDEAIKNLVYNIKCYGVLILPLLSFCAMISLIALLINNSGAMIGLGIGIVVILSMLVFVQEDVIYFIPGGGMYAASYINKSGPHSIFLFAIIAIIYIIAFSLISSVVIKKKDIVL</sequence>
<evidence type="ECO:0000313" key="2">
    <source>
        <dbReference type="EMBL" id="GCD12818.1"/>
    </source>
</evidence>
<reference evidence="2 3" key="1">
    <citation type="submission" date="2018-11" db="EMBL/GenBank/DDBJ databases">
        <title>Genome sequencing and assembly of Clostridium tagluense strain A121.</title>
        <authorList>
            <person name="Murakami T."/>
            <person name="Segawa T."/>
            <person name="Shcherbakova V.A."/>
            <person name="Mori H."/>
            <person name="Yoshimura Y."/>
        </authorList>
    </citation>
    <scope>NUCLEOTIDE SEQUENCE [LARGE SCALE GENOMIC DNA]</scope>
    <source>
        <strain evidence="2 3">A121</strain>
    </source>
</reference>
<keyword evidence="3" id="KW-1185">Reference proteome</keyword>
<organism evidence="2 3">
    <name type="scientific">Clostridium tagluense</name>
    <dbReference type="NCBI Taxonomy" id="360422"/>
    <lineage>
        <taxon>Bacteria</taxon>
        <taxon>Bacillati</taxon>
        <taxon>Bacillota</taxon>
        <taxon>Clostridia</taxon>
        <taxon>Eubacteriales</taxon>
        <taxon>Clostridiaceae</taxon>
        <taxon>Clostridium</taxon>
    </lineage>
</organism>
<protein>
    <submittedName>
        <fullName evidence="2">Membrane protein</fullName>
    </submittedName>
</protein>
<accession>A0A401UTP0</accession>
<dbReference type="PANTHER" id="PTHR37305">
    <property type="entry name" value="INTEGRAL MEMBRANE PROTEIN-RELATED"/>
    <property type="match status" value="1"/>
</dbReference>
<feature type="transmembrane region" description="Helical" evidence="1">
    <location>
        <begin position="215"/>
        <end position="236"/>
    </location>
</feature>
<keyword evidence="1" id="KW-0472">Membrane</keyword>
<feature type="transmembrane region" description="Helical" evidence="1">
    <location>
        <begin position="57"/>
        <end position="77"/>
    </location>
</feature>
<dbReference type="AlphaFoldDB" id="A0A401UTP0"/>